<protein>
    <recommendedName>
        <fullName evidence="4">RAWUL domain-containing protein</fullName>
    </recommendedName>
</protein>
<accession>A0A2P4TCE6</accession>
<dbReference type="Pfam" id="PF16207">
    <property type="entry name" value="RAWUL"/>
    <property type="match status" value="1"/>
</dbReference>
<feature type="domain" description="RAWUL" evidence="4">
    <location>
        <begin position="96"/>
        <end position="174"/>
    </location>
</feature>
<keyword evidence="2" id="KW-0539">Nucleus</keyword>
<feature type="region of interest" description="Disordered" evidence="3">
    <location>
        <begin position="31"/>
        <end position="65"/>
    </location>
</feature>
<dbReference type="CDD" id="cd17084">
    <property type="entry name" value="RAWUL_PCGF5"/>
    <property type="match status" value="1"/>
</dbReference>
<dbReference type="InterPro" id="IPR032443">
    <property type="entry name" value="RAWUL"/>
</dbReference>
<dbReference type="GO" id="GO:0005634">
    <property type="term" value="C:nucleus"/>
    <property type="evidence" value="ECO:0007669"/>
    <property type="project" value="UniProtKB-SubCell"/>
</dbReference>
<evidence type="ECO:0000313" key="5">
    <source>
        <dbReference type="EMBL" id="POI34041.1"/>
    </source>
</evidence>
<dbReference type="InterPro" id="IPR051507">
    <property type="entry name" value="PcG_RING_finger"/>
</dbReference>
<evidence type="ECO:0000259" key="4">
    <source>
        <dbReference type="Pfam" id="PF16207"/>
    </source>
</evidence>
<dbReference type="AlphaFoldDB" id="A0A2P4TCE6"/>
<dbReference type="Gene3D" id="3.10.20.90">
    <property type="entry name" value="Phosphatidylinositol 3-kinase Catalytic Subunit, Chain A, domain 1"/>
    <property type="match status" value="1"/>
</dbReference>
<comment type="caution">
    <text evidence="5">The sequence shown here is derived from an EMBL/GenBank/DDBJ whole genome shotgun (WGS) entry which is preliminary data.</text>
</comment>
<gene>
    <name evidence="5" type="ORF">CIB84_002207</name>
</gene>
<proteinExistence type="predicted"/>
<dbReference type="PANTHER" id="PTHR45893">
    <property type="entry name" value="POLYCOMB GROUP RING FINGER PROTEIN"/>
    <property type="match status" value="1"/>
</dbReference>
<organism evidence="5 6">
    <name type="scientific">Bambusicola thoracicus</name>
    <name type="common">Chinese bamboo-partridge</name>
    <name type="synonym">Perdix thoracica</name>
    <dbReference type="NCBI Taxonomy" id="9083"/>
    <lineage>
        <taxon>Eukaryota</taxon>
        <taxon>Metazoa</taxon>
        <taxon>Chordata</taxon>
        <taxon>Craniata</taxon>
        <taxon>Vertebrata</taxon>
        <taxon>Euteleostomi</taxon>
        <taxon>Archelosauria</taxon>
        <taxon>Archosauria</taxon>
        <taxon>Dinosauria</taxon>
        <taxon>Saurischia</taxon>
        <taxon>Theropoda</taxon>
        <taxon>Coelurosauria</taxon>
        <taxon>Aves</taxon>
        <taxon>Neognathae</taxon>
        <taxon>Galloanserae</taxon>
        <taxon>Galliformes</taxon>
        <taxon>Phasianidae</taxon>
        <taxon>Perdicinae</taxon>
        <taxon>Bambusicola</taxon>
    </lineage>
</organism>
<keyword evidence="6" id="KW-1185">Reference proteome</keyword>
<evidence type="ECO:0000256" key="3">
    <source>
        <dbReference type="SAM" id="MobiDB-lite"/>
    </source>
</evidence>
<evidence type="ECO:0000313" key="6">
    <source>
        <dbReference type="Proteomes" id="UP000237246"/>
    </source>
</evidence>
<dbReference type="OrthoDB" id="1305878at2759"/>
<evidence type="ECO:0000256" key="1">
    <source>
        <dbReference type="ARBA" id="ARBA00004123"/>
    </source>
</evidence>
<name>A0A2P4TCE6_BAMTH</name>
<comment type="subcellular location">
    <subcellularLocation>
        <location evidence="1">Nucleus</location>
    </subcellularLocation>
</comment>
<dbReference type="Proteomes" id="UP000237246">
    <property type="component" value="Unassembled WGS sequence"/>
</dbReference>
<sequence>MLRLDNTLEEIIFKLVPGLREQELQREIEFWKKNKPQENGQEESPKTDKPKVDEECDENEEDKDYHRSDPQIAICLDCLRNNGQSGDNVVKGLMKKFIRCSTRVTVGTIKKFLSLKLKLPSSYEFVLPLVLLYFKLDVLCNGEIMGKDHTMEFIYMTRWRLRGENSYPMVLQYRPRIDFG</sequence>
<reference evidence="5 6" key="1">
    <citation type="submission" date="2018-01" db="EMBL/GenBank/DDBJ databases">
        <title>Comparison of the Chinese Bamboo Partridge and Red Junglefowl genome sequences highlights the importance of demography in genome evolution.</title>
        <authorList>
            <person name="Tiley G.P."/>
            <person name="Kimball R.T."/>
            <person name="Braun E.L."/>
            <person name="Burleigh J.G."/>
        </authorList>
    </citation>
    <scope>NUCLEOTIDE SEQUENCE [LARGE SCALE GENOMIC DNA]</scope>
    <source>
        <strain evidence="5">RTK389</strain>
        <tissue evidence="5">Blood</tissue>
    </source>
</reference>
<dbReference type="EMBL" id="PPHD01002467">
    <property type="protein sequence ID" value="POI34041.1"/>
    <property type="molecule type" value="Genomic_DNA"/>
</dbReference>
<evidence type="ECO:0000256" key="2">
    <source>
        <dbReference type="ARBA" id="ARBA00023242"/>
    </source>
</evidence>
<feature type="compositionally biased region" description="Basic and acidic residues" evidence="3">
    <location>
        <begin position="43"/>
        <end position="53"/>
    </location>
</feature>